<dbReference type="InterPro" id="IPR017853">
    <property type="entry name" value="GH"/>
</dbReference>
<dbReference type="RefSeq" id="WP_057802891.1">
    <property type="nucleotide sequence ID" value="NZ_AZDV01000017.1"/>
</dbReference>
<keyword evidence="1" id="KW-0472">Membrane</keyword>
<dbReference type="PANTHER" id="PTHR12631">
    <property type="entry name" value="ALPHA-L-IDURONIDASE"/>
    <property type="match status" value="1"/>
</dbReference>
<dbReference type="AlphaFoldDB" id="A0A0R1LGW7"/>
<organism evidence="2 3">
    <name type="scientific">Levilactobacillus acidifarinae DSM 19394 = JCM 15949</name>
    <dbReference type="NCBI Taxonomy" id="1423715"/>
    <lineage>
        <taxon>Bacteria</taxon>
        <taxon>Bacillati</taxon>
        <taxon>Bacillota</taxon>
        <taxon>Bacilli</taxon>
        <taxon>Lactobacillales</taxon>
        <taxon>Lactobacillaceae</taxon>
        <taxon>Levilactobacillus</taxon>
    </lineage>
</organism>
<dbReference type="Proteomes" id="UP000051955">
    <property type="component" value="Unassembled WGS sequence"/>
</dbReference>
<evidence type="ECO:0000313" key="2">
    <source>
        <dbReference type="EMBL" id="KRK95134.1"/>
    </source>
</evidence>
<feature type="transmembrane region" description="Helical" evidence="1">
    <location>
        <begin position="6"/>
        <end position="26"/>
    </location>
</feature>
<sequence>MKKKSFWIISIIILVIISGACSYLVVEHQKEVRILRKEQQSRAKILNYQKPLTDKAGTFIWLYAYQKGSTKNENYINSQLKLARKTDFKYVVLPIVFKKGYVQNDKFDFSEFDEAISVARKNHLVPIIEFSSDSPQDSQMYKIHPKKVIDKYCKMIKFAIRRYRGRGVVWQMWNEPNSLFWFNQSENGNEKSLTKAWNGLGRKMQGWVRQYDPNSVFLGGNLAGNYVDSKTAIKSALNTGLASYPDAISNHPYLSSQESRNGAPENLFAVNSRKKLISFGTKNTQSSLKKMPLVTTEFGYSMEKSHHGVWSEGDQANYLARSLFVLDMMHQPIISLYSLVDEGNGDSQWGMYRGTAPNYVAKQSGRLIMELLSNLNGYTLNDRVKLNSQNDYVLKYERKGYANRYVCWTLDANKDVWIAHQKVTLSQTPQIVYDK</sequence>
<accession>A0A0R1LGW7</accession>
<dbReference type="PATRIC" id="fig|1423715.3.peg.1679"/>
<dbReference type="InterPro" id="IPR051923">
    <property type="entry name" value="Glycosyl_Hydrolase_39"/>
</dbReference>
<dbReference type="SUPFAM" id="SSF51445">
    <property type="entry name" value="(Trans)glycosidases"/>
    <property type="match status" value="1"/>
</dbReference>
<evidence type="ECO:0000313" key="3">
    <source>
        <dbReference type="Proteomes" id="UP000051955"/>
    </source>
</evidence>
<comment type="caution">
    <text evidence="2">The sequence shown here is derived from an EMBL/GenBank/DDBJ whole genome shotgun (WGS) entry which is preliminary data.</text>
</comment>
<dbReference type="GO" id="GO:0004553">
    <property type="term" value="F:hydrolase activity, hydrolyzing O-glycosyl compounds"/>
    <property type="evidence" value="ECO:0007669"/>
    <property type="project" value="TreeGrafter"/>
</dbReference>
<reference evidence="2 3" key="1">
    <citation type="journal article" date="2015" name="Genome Announc.">
        <title>Expanding the biotechnology potential of lactobacilli through comparative genomics of 213 strains and associated genera.</title>
        <authorList>
            <person name="Sun Z."/>
            <person name="Harris H.M."/>
            <person name="McCann A."/>
            <person name="Guo C."/>
            <person name="Argimon S."/>
            <person name="Zhang W."/>
            <person name="Yang X."/>
            <person name="Jeffery I.B."/>
            <person name="Cooney J.C."/>
            <person name="Kagawa T.F."/>
            <person name="Liu W."/>
            <person name="Song Y."/>
            <person name="Salvetti E."/>
            <person name="Wrobel A."/>
            <person name="Rasinkangas P."/>
            <person name="Parkhill J."/>
            <person name="Rea M.C."/>
            <person name="O'Sullivan O."/>
            <person name="Ritari J."/>
            <person name="Douillard F.P."/>
            <person name="Paul Ross R."/>
            <person name="Yang R."/>
            <person name="Briner A.E."/>
            <person name="Felis G.E."/>
            <person name="de Vos W.M."/>
            <person name="Barrangou R."/>
            <person name="Klaenhammer T.R."/>
            <person name="Caufield P.W."/>
            <person name="Cui Y."/>
            <person name="Zhang H."/>
            <person name="O'Toole P.W."/>
        </authorList>
    </citation>
    <scope>NUCLEOTIDE SEQUENCE [LARGE SCALE GENOMIC DNA]</scope>
    <source>
        <strain evidence="2 3">DSM 19394</strain>
    </source>
</reference>
<dbReference type="EMBL" id="AZDV01000017">
    <property type="protein sequence ID" value="KRK95134.1"/>
    <property type="molecule type" value="Genomic_DNA"/>
</dbReference>
<dbReference type="PROSITE" id="PS51257">
    <property type="entry name" value="PROKAR_LIPOPROTEIN"/>
    <property type="match status" value="1"/>
</dbReference>
<name>A0A0R1LGW7_9LACO</name>
<gene>
    <name evidence="2" type="ORF">FD25_GL001640</name>
</gene>
<evidence type="ECO:0000256" key="1">
    <source>
        <dbReference type="SAM" id="Phobius"/>
    </source>
</evidence>
<evidence type="ECO:0008006" key="4">
    <source>
        <dbReference type="Google" id="ProtNLM"/>
    </source>
</evidence>
<keyword evidence="1" id="KW-1133">Transmembrane helix</keyword>
<dbReference type="PANTHER" id="PTHR12631:SF10">
    <property type="entry name" value="BETA-XYLOSIDASE-LIKE PROTEIN-RELATED"/>
    <property type="match status" value="1"/>
</dbReference>
<dbReference type="OrthoDB" id="9776971at2"/>
<proteinExistence type="predicted"/>
<dbReference type="Gene3D" id="3.20.20.80">
    <property type="entry name" value="Glycosidases"/>
    <property type="match status" value="1"/>
</dbReference>
<keyword evidence="1" id="KW-0812">Transmembrane</keyword>
<protein>
    <recommendedName>
        <fullName evidence="4">Glycoside hydrolase family 5 domain-containing protein</fullName>
    </recommendedName>
</protein>
<dbReference type="STRING" id="1423715.FD25_GL001640"/>
<keyword evidence="3" id="KW-1185">Reference proteome</keyword>